<dbReference type="RefSeq" id="WP_060795905.1">
    <property type="nucleotide sequence ID" value="NZ_JBCAPG010000001.1"/>
</dbReference>
<dbReference type="AlphaFoldDB" id="A0A133N4T1"/>
<accession>A0A133N4T1</accession>
<name>A0A133N4T1_CLOPF</name>
<evidence type="ECO:0000256" key="1">
    <source>
        <dbReference type="SAM" id="Phobius"/>
    </source>
</evidence>
<keyword evidence="1" id="KW-0472">Membrane</keyword>
<protein>
    <submittedName>
        <fullName evidence="2">Uncharacterized protein</fullName>
    </submittedName>
</protein>
<reference evidence="2 3" key="1">
    <citation type="submission" date="2016-01" db="EMBL/GenBank/DDBJ databases">
        <authorList>
            <person name="Oliw E.H."/>
        </authorList>
    </citation>
    <scope>NUCLEOTIDE SEQUENCE [LARGE SCALE GENOMIC DNA]</scope>
    <source>
        <strain evidence="2 3">MJR7757A</strain>
    </source>
</reference>
<proteinExistence type="predicted"/>
<dbReference type="EMBL" id="LRPU01000087">
    <property type="protein sequence ID" value="KXA11309.1"/>
    <property type="molecule type" value="Genomic_DNA"/>
</dbReference>
<dbReference type="Proteomes" id="UP000070646">
    <property type="component" value="Unassembled WGS sequence"/>
</dbReference>
<gene>
    <name evidence="2" type="ORF">HMPREF3222_01777</name>
</gene>
<keyword evidence="1" id="KW-1133">Transmembrane helix</keyword>
<feature type="transmembrane region" description="Helical" evidence="1">
    <location>
        <begin position="184"/>
        <end position="205"/>
    </location>
</feature>
<evidence type="ECO:0000313" key="2">
    <source>
        <dbReference type="EMBL" id="KXA11309.1"/>
    </source>
</evidence>
<feature type="transmembrane region" description="Helical" evidence="1">
    <location>
        <begin position="21"/>
        <end position="40"/>
    </location>
</feature>
<feature type="transmembrane region" description="Helical" evidence="1">
    <location>
        <begin position="78"/>
        <end position="99"/>
    </location>
</feature>
<feature type="transmembrane region" description="Helical" evidence="1">
    <location>
        <begin position="246"/>
        <end position="268"/>
    </location>
</feature>
<comment type="caution">
    <text evidence="2">The sequence shown here is derived from an EMBL/GenBank/DDBJ whole genome shotgun (WGS) entry which is preliminary data.</text>
</comment>
<evidence type="ECO:0000313" key="3">
    <source>
        <dbReference type="Proteomes" id="UP000070646"/>
    </source>
</evidence>
<feature type="transmembrane region" description="Helical" evidence="1">
    <location>
        <begin position="127"/>
        <end position="152"/>
    </location>
</feature>
<organism evidence="2 3">
    <name type="scientific">Clostridium perfringens</name>
    <dbReference type="NCBI Taxonomy" id="1502"/>
    <lineage>
        <taxon>Bacteria</taxon>
        <taxon>Bacillati</taxon>
        <taxon>Bacillota</taxon>
        <taxon>Clostridia</taxon>
        <taxon>Eubacteriales</taxon>
        <taxon>Clostridiaceae</taxon>
        <taxon>Clostridium</taxon>
    </lineage>
</organism>
<keyword evidence="1" id="KW-0812">Transmembrane</keyword>
<dbReference type="PATRIC" id="fig|1502.174.peg.1793"/>
<feature type="transmembrane region" description="Helical" evidence="1">
    <location>
        <begin position="217"/>
        <end position="234"/>
    </location>
</feature>
<sequence length="274" mass="32238">MVKSNLKRFSYLLNSQIIRDFKITLGTAIGLMILNIFWFIHVLNGFLEGYLENLKYQKEILNGGINTFTSFNINHNRMSISFILLLLVCFCLYCCYLWFGEFWGENKTSYTLLNLPISRKFIILYKLLAAFFFYIALVFFQILGIVIEYFIFNARFPKEFLKYESFKELIIYSKLNFSYIIPDYYLNIIWLIISLIALVLVIFLFSLLTRSFGIKGGILGAIIGCSLIFVYYILPSIMQLYSVERFFWMIGISTVYIIIGWFGSNYLLKNKVHV</sequence>